<dbReference type="Proteomes" id="UP000318704">
    <property type="component" value="Chromosome"/>
</dbReference>
<dbReference type="KEGG" id="gaw:V144x_36710"/>
<dbReference type="GO" id="GO:0008747">
    <property type="term" value="F:N-acetylneuraminate lyase activity"/>
    <property type="evidence" value="ECO:0007669"/>
    <property type="project" value="TreeGrafter"/>
</dbReference>
<dbReference type="Pfam" id="PF00701">
    <property type="entry name" value="DHDPS"/>
    <property type="match status" value="1"/>
</dbReference>
<keyword evidence="1 2" id="KW-0456">Lyase</keyword>
<protein>
    <submittedName>
        <fullName evidence="4">L-2-keto-3-deoxyarabonate dehydratase</fullName>
        <ecNumber evidence="4">4.2.1.43</ecNumber>
    </submittedName>
</protein>
<name>A0A517VYU1_9PLAN</name>
<dbReference type="EC" id="4.2.1.43" evidence="4"/>
<dbReference type="Gene3D" id="3.20.20.70">
    <property type="entry name" value="Aldolase class I"/>
    <property type="match status" value="1"/>
</dbReference>
<evidence type="ECO:0000256" key="3">
    <source>
        <dbReference type="PIRSR" id="PIRSR001365-2"/>
    </source>
</evidence>
<gene>
    <name evidence="4" type="primary">araD</name>
    <name evidence="4" type="ORF">V144x_36710</name>
</gene>
<dbReference type="CDD" id="cd00408">
    <property type="entry name" value="DHDPS-like"/>
    <property type="match status" value="1"/>
</dbReference>
<dbReference type="AlphaFoldDB" id="A0A517VYU1"/>
<dbReference type="SUPFAM" id="SSF51569">
    <property type="entry name" value="Aldolase"/>
    <property type="match status" value="1"/>
</dbReference>
<feature type="binding site" evidence="3">
    <location>
        <position position="209"/>
    </location>
    <ligand>
        <name>pyruvate</name>
        <dbReference type="ChEBI" id="CHEBI:15361"/>
    </ligand>
</feature>
<dbReference type="InterPro" id="IPR002220">
    <property type="entry name" value="DapA-like"/>
</dbReference>
<dbReference type="InterPro" id="IPR013785">
    <property type="entry name" value="Aldolase_TIM"/>
</dbReference>
<accession>A0A517VYU1</accession>
<dbReference type="PIRSF" id="PIRSF001365">
    <property type="entry name" value="DHDPS"/>
    <property type="match status" value="1"/>
</dbReference>
<dbReference type="PANTHER" id="PTHR42849:SF1">
    <property type="entry name" value="N-ACETYLNEURAMINATE LYASE"/>
    <property type="match status" value="1"/>
</dbReference>
<dbReference type="SMART" id="SM01130">
    <property type="entry name" value="DHDPS"/>
    <property type="match status" value="1"/>
</dbReference>
<evidence type="ECO:0000313" key="5">
    <source>
        <dbReference type="Proteomes" id="UP000318704"/>
    </source>
</evidence>
<evidence type="ECO:0000256" key="1">
    <source>
        <dbReference type="ARBA" id="ARBA00023239"/>
    </source>
</evidence>
<dbReference type="GO" id="GO:0005829">
    <property type="term" value="C:cytosol"/>
    <property type="evidence" value="ECO:0007669"/>
    <property type="project" value="TreeGrafter"/>
</dbReference>
<dbReference type="EMBL" id="CP037920">
    <property type="protein sequence ID" value="QDT98185.1"/>
    <property type="molecule type" value="Genomic_DNA"/>
</dbReference>
<organism evidence="4 5">
    <name type="scientific">Gimesia aquarii</name>
    <dbReference type="NCBI Taxonomy" id="2527964"/>
    <lineage>
        <taxon>Bacteria</taxon>
        <taxon>Pseudomonadati</taxon>
        <taxon>Planctomycetota</taxon>
        <taxon>Planctomycetia</taxon>
        <taxon>Planctomycetales</taxon>
        <taxon>Planctomycetaceae</taxon>
        <taxon>Gimesia</taxon>
    </lineage>
</organism>
<proteinExistence type="inferred from homology"/>
<dbReference type="GO" id="GO:0047449">
    <property type="term" value="F:2-dehydro-3-deoxy-L-arabinonate dehydratase activity"/>
    <property type="evidence" value="ECO:0007669"/>
    <property type="project" value="UniProtKB-EC"/>
</dbReference>
<evidence type="ECO:0000313" key="4">
    <source>
        <dbReference type="EMBL" id="QDT98185.1"/>
    </source>
</evidence>
<sequence length="301" mass="33227">MSSIIQGVLPVLHTPLQADETIDRDVLQREIDWCYELGVDGICGAMVSEVLRLTYAERLELTRLMSEISDGRGAVIASVGAESTRQALEYARQAEETGCDAVMAIPPVTTALPEHALWNYFSALAEQCHLPLVVQDASSYVGQTLSIDFYRKLLDEYGPKKIFFKPEASPIGPNLSALRDATNGQAQIFDGSGGILLVDAYRRGICGTMPGVDLLDGIMGLWRALQADDDETIYRIYFPICAIVALQLQAGLDGFLAIEKYLLVKRGLFPSEQRCQPNAWDLDHETQAEVDRLFDLLIQAL</sequence>
<reference evidence="4 5" key="1">
    <citation type="submission" date="2019-03" db="EMBL/GenBank/DDBJ databases">
        <title>Deep-cultivation of Planctomycetes and their phenomic and genomic characterization uncovers novel biology.</title>
        <authorList>
            <person name="Wiegand S."/>
            <person name="Jogler M."/>
            <person name="Boedeker C."/>
            <person name="Pinto D."/>
            <person name="Vollmers J."/>
            <person name="Rivas-Marin E."/>
            <person name="Kohn T."/>
            <person name="Peeters S.H."/>
            <person name="Heuer A."/>
            <person name="Rast P."/>
            <person name="Oberbeckmann S."/>
            <person name="Bunk B."/>
            <person name="Jeske O."/>
            <person name="Meyerdierks A."/>
            <person name="Storesund J.E."/>
            <person name="Kallscheuer N."/>
            <person name="Luecker S."/>
            <person name="Lage O.M."/>
            <person name="Pohl T."/>
            <person name="Merkel B.J."/>
            <person name="Hornburger P."/>
            <person name="Mueller R.-W."/>
            <person name="Bruemmer F."/>
            <person name="Labrenz M."/>
            <person name="Spormann A.M."/>
            <person name="Op den Camp H."/>
            <person name="Overmann J."/>
            <person name="Amann R."/>
            <person name="Jetten M.S.M."/>
            <person name="Mascher T."/>
            <person name="Medema M.H."/>
            <person name="Devos D.P."/>
            <person name="Kaster A.-K."/>
            <person name="Ovreas L."/>
            <person name="Rohde M."/>
            <person name="Galperin M.Y."/>
            <person name="Jogler C."/>
        </authorList>
    </citation>
    <scope>NUCLEOTIDE SEQUENCE [LARGE SCALE GENOMIC DNA]</scope>
    <source>
        <strain evidence="4 5">V144</strain>
    </source>
</reference>
<comment type="similarity">
    <text evidence="2">Belongs to the DapA family.</text>
</comment>
<evidence type="ECO:0000256" key="2">
    <source>
        <dbReference type="PIRNR" id="PIRNR001365"/>
    </source>
</evidence>
<dbReference type="RefSeq" id="WP_144986632.1">
    <property type="nucleotide sequence ID" value="NZ_CP037920.1"/>
</dbReference>
<dbReference type="PANTHER" id="PTHR42849">
    <property type="entry name" value="N-ACETYLNEURAMINATE LYASE"/>
    <property type="match status" value="1"/>
</dbReference>
<dbReference type="GO" id="GO:0019262">
    <property type="term" value="P:N-acetylneuraminate catabolic process"/>
    <property type="evidence" value="ECO:0007669"/>
    <property type="project" value="TreeGrafter"/>
</dbReference>